<feature type="domain" description="SnoaL-like" evidence="1">
    <location>
        <begin position="16"/>
        <end position="114"/>
    </location>
</feature>
<dbReference type="GO" id="GO:0016853">
    <property type="term" value="F:isomerase activity"/>
    <property type="evidence" value="ECO:0007669"/>
    <property type="project" value="UniProtKB-KW"/>
</dbReference>
<sequence>MNIYQKLLHETYVLTGEGKLDAFKMYLSDNVSWTEAAGFPYAGTYVGPNEVVKNVHERLGTEWDGYSAKDEIYAFNNHTVIVYGKYSGTYKATGKSFIADFCHLYEFDENDKVKKFIQIVDSATVNNALSSN</sequence>
<dbReference type="Proteomes" id="UP000054709">
    <property type="component" value="Unassembled WGS sequence"/>
</dbReference>
<dbReference type="PANTHER" id="PTHR41252:SF1">
    <property type="entry name" value="BLR2505 PROTEIN"/>
    <property type="match status" value="1"/>
</dbReference>
<keyword evidence="3" id="KW-1185">Reference proteome</keyword>
<accession>A0A0W1AQJ3</accession>
<keyword evidence="2" id="KW-0413">Isomerase</keyword>
<dbReference type="OrthoDB" id="7876517at2"/>
<dbReference type="AlphaFoldDB" id="A0A0W1AQJ3"/>
<dbReference type="EMBL" id="LCZJ02000054">
    <property type="protein sequence ID" value="KTD83565.1"/>
    <property type="molecule type" value="Genomic_DNA"/>
</dbReference>
<dbReference type="RefSeq" id="WP_060626624.1">
    <property type="nucleotide sequence ID" value="NZ_LCZJ02000054.1"/>
</dbReference>
<proteinExistence type="predicted"/>
<dbReference type="Pfam" id="PF12680">
    <property type="entry name" value="SnoaL_2"/>
    <property type="match status" value="1"/>
</dbReference>
<evidence type="ECO:0000313" key="3">
    <source>
        <dbReference type="Proteomes" id="UP000054709"/>
    </source>
</evidence>
<gene>
    <name evidence="2" type="ORF">UQ64_01600</name>
</gene>
<evidence type="ECO:0000259" key="1">
    <source>
        <dbReference type="Pfam" id="PF12680"/>
    </source>
</evidence>
<evidence type="ECO:0000313" key="2">
    <source>
        <dbReference type="EMBL" id="KTD83565.1"/>
    </source>
</evidence>
<dbReference type="InterPro" id="IPR037401">
    <property type="entry name" value="SnoaL-like"/>
</dbReference>
<dbReference type="Gene3D" id="3.10.450.50">
    <property type="match status" value="1"/>
</dbReference>
<organism evidence="2 3">
    <name type="scientific">Paenibacillus etheri</name>
    <dbReference type="NCBI Taxonomy" id="1306852"/>
    <lineage>
        <taxon>Bacteria</taxon>
        <taxon>Bacillati</taxon>
        <taxon>Bacillota</taxon>
        <taxon>Bacilli</taxon>
        <taxon>Bacillales</taxon>
        <taxon>Paenibacillaceae</taxon>
        <taxon>Paenibacillus</taxon>
    </lineage>
</organism>
<protein>
    <submittedName>
        <fullName evidence="2">Ketosteroid isomerase</fullName>
    </submittedName>
</protein>
<reference evidence="2 3" key="1">
    <citation type="journal article" date="2015" name="Int. Biodeterior. Biodegradation">
        <title>Physiological and genetic screening methods for the isolation of methyl tert-butyl ether-degrading bacteria for bioremediation purposes.</title>
        <authorList>
            <person name="Guisado I.M."/>
            <person name="Purswani J."/>
            <person name="Gonzalez Lopez J."/>
            <person name="Pozo C."/>
        </authorList>
    </citation>
    <scope>NUCLEOTIDE SEQUENCE [LARGE SCALE GENOMIC DNA]</scope>
    <source>
        <strain evidence="2 3">SH7</strain>
    </source>
</reference>
<dbReference type="PANTHER" id="PTHR41252">
    <property type="entry name" value="BLR2505 PROTEIN"/>
    <property type="match status" value="1"/>
</dbReference>
<name>A0A0W1AQJ3_9BACL</name>
<dbReference type="InterPro" id="IPR032710">
    <property type="entry name" value="NTF2-like_dom_sf"/>
</dbReference>
<dbReference type="SUPFAM" id="SSF54427">
    <property type="entry name" value="NTF2-like"/>
    <property type="match status" value="1"/>
</dbReference>
<comment type="caution">
    <text evidence="2">The sequence shown here is derived from an EMBL/GenBank/DDBJ whole genome shotgun (WGS) entry which is preliminary data.</text>
</comment>